<feature type="transmembrane region" description="Helical" evidence="1">
    <location>
        <begin position="36"/>
        <end position="55"/>
    </location>
</feature>
<keyword evidence="1" id="KW-0472">Membrane</keyword>
<reference evidence="2 3" key="1">
    <citation type="submission" date="2016-11" db="EMBL/GenBank/DDBJ databases">
        <authorList>
            <person name="Jaros S."/>
            <person name="Januszkiewicz K."/>
            <person name="Wedrychowicz H."/>
        </authorList>
    </citation>
    <scope>NUCLEOTIDE SEQUENCE [LARGE SCALE GENOMIC DNA]</scope>
    <source>
        <strain evidence="2 3">DSM 24787</strain>
    </source>
</reference>
<dbReference type="AlphaFoldDB" id="A0A1N6JRE3"/>
<evidence type="ECO:0000313" key="3">
    <source>
        <dbReference type="Proteomes" id="UP000185003"/>
    </source>
</evidence>
<feature type="transmembrane region" description="Helical" evidence="1">
    <location>
        <begin position="62"/>
        <end position="84"/>
    </location>
</feature>
<dbReference type="Proteomes" id="UP000185003">
    <property type="component" value="Unassembled WGS sequence"/>
</dbReference>
<dbReference type="EMBL" id="FSRA01000002">
    <property type="protein sequence ID" value="SIO46974.1"/>
    <property type="molecule type" value="Genomic_DNA"/>
</dbReference>
<evidence type="ECO:0000256" key="1">
    <source>
        <dbReference type="SAM" id="Phobius"/>
    </source>
</evidence>
<feature type="transmembrane region" description="Helical" evidence="1">
    <location>
        <begin position="12"/>
        <end position="30"/>
    </location>
</feature>
<evidence type="ECO:0000313" key="2">
    <source>
        <dbReference type="EMBL" id="SIO46974.1"/>
    </source>
</evidence>
<accession>A0A1N6JRE3</accession>
<organism evidence="2 3">
    <name type="scientific">Chitinophaga niabensis</name>
    <dbReference type="NCBI Taxonomy" id="536979"/>
    <lineage>
        <taxon>Bacteria</taxon>
        <taxon>Pseudomonadati</taxon>
        <taxon>Bacteroidota</taxon>
        <taxon>Chitinophagia</taxon>
        <taxon>Chitinophagales</taxon>
        <taxon>Chitinophagaceae</taxon>
        <taxon>Chitinophaga</taxon>
    </lineage>
</organism>
<keyword evidence="3" id="KW-1185">Reference proteome</keyword>
<keyword evidence="1" id="KW-0812">Transmembrane</keyword>
<name>A0A1N6JRE3_9BACT</name>
<proteinExistence type="predicted"/>
<sequence>MHQHHPTSLPKIAGFASIFIGVLAAGFAFISKSSEVSIYLGAAAVFCSLVTIVIARKNIDDLQMAVAGLFLSIVATAIGVWQTYNL</sequence>
<protein>
    <submittedName>
        <fullName evidence="2">Uncharacterized protein</fullName>
    </submittedName>
</protein>
<dbReference type="OrthoDB" id="675661at2"/>
<dbReference type="RefSeq" id="WP_074241673.1">
    <property type="nucleotide sequence ID" value="NZ_CP154260.1"/>
</dbReference>
<keyword evidence="1" id="KW-1133">Transmembrane helix</keyword>
<gene>
    <name evidence="2" type="ORF">SAMN04488055_4314</name>
</gene>